<proteinExistence type="inferred from homology"/>
<dbReference type="Gene3D" id="1.20.1260.20">
    <property type="entry name" value="PPE superfamily"/>
    <property type="match status" value="1"/>
</dbReference>
<name>A0ABV4C1L9_9MYCO</name>
<sequence>MIAPVWLALPPEVHSALLNSGPGAGPLQSAAGAWSSMSTEYAAAADELGALLGAVRHAWDGPGAERYLAAHVPYLDWLLESAAKSEAAAALHKTAANAYGVALAAMPTPAELAANHAAHAALLATNFFGINAIPLAVNEADYTRMWLQAAETMATYQLVAEAALAAVPATAPAPQIVATATAAAPSAAAAQSWQDQLAAAIKQYTSKFAWPVSKELNPGGWPIPAAPFVNGLSSALLQLPGMTPTLAGALGWAMFHTLMIFWPLGQQAIQLAVSLAPALAAVVSAAEGAAVAAAAAAAAGIALPLSIPLAAPAAGAAAAALPGGLAAGPGGAAAAPSPGMPGTAATPVGAPVDGGPGTGFGPTAPDGPGAVMPDAVYAVGLSGRLSARAAAGGRARRGVAESAPDVAAAPASSAVVNGRARARRGLAASVEDHAHRYEFMEASDSAPSVPATASGPGAGPLGSAGAAAESDVPPAAGLMTLSGDGMTEGPVVPMLPGSWGGHLPNPAC</sequence>
<keyword evidence="6" id="KW-1185">Reference proteome</keyword>
<feature type="compositionally biased region" description="Low complexity" evidence="2">
    <location>
        <begin position="332"/>
        <end position="351"/>
    </location>
</feature>
<dbReference type="PANTHER" id="PTHR46766:SF1">
    <property type="entry name" value="GLUTAMINE-RICH PROTEIN 2"/>
    <property type="match status" value="1"/>
</dbReference>
<evidence type="ECO:0000313" key="6">
    <source>
        <dbReference type="Proteomes" id="UP001564760"/>
    </source>
</evidence>
<dbReference type="Pfam" id="PF00823">
    <property type="entry name" value="PPE"/>
    <property type="match status" value="1"/>
</dbReference>
<dbReference type="EMBL" id="JBGEDP010000001">
    <property type="protein sequence ID" value="MEY8016400.1"/>
    <property type="molecule type" value="Genomic_DNA"/>
</dbReference>
<organism evidence="5 6">
    <name type="scientific">Mycobacterium servetii</name>
    <dbReference type="NCBI Taxonomy" id="3237418"/>
    <lineage>
        <taxon>Bacteria</taxon>
        <taxon>Bacillati</taxon>
        <taxon>Actinomycetota</taxon>
        <taxon>Actinomycetes</taxon>
        <taxon>Mycobacteriales</taxon>
        <taxon>Mycobacteriaceae</taxon>
        <taxon>Mycobacterium</taxon>
    </lineage>
</organism>
<evidence type="ECO:0000256" key="1">
    <source>
        <dbReference type="ARBA" id="ARBA00010652"/>
    </source>
</evidence>
<gene>
    <name evidence="5" type="ORF">AB8998_16045</name>
</gene>
<dbReference type="SUPFAM" id="SSF140459">
    <property type="entry name" value="PE/PPE dimer-like"/>
    <property type="match status" value="1"/>
</dbReference>
<accession>A0ABV4C1L9</accession>
<dbReference type="RefSeq" id="WP_369738772.1">
    <property type="nucleotide sequence ID" value="NZ_JBGEDP010000001.1"/>
</dbReference>
<evidence type="ECO:0000313" key="5">
    <source>
        <dbReference type="EMBL" id="MEY8016400.1"/>
    </source>
</evidence>
<dbReference type="InterPro" id="IPR043641">
    <property type="entry name" value="PPE-PPW_C"/>
</dbReference>
<dbReference type="Proteomes" id="UP001564760">
    <property type="component" value="Unassembled WGS sequence"/>
</dbReference>
<comment type="similarity">
    <text evidence="1">Belongs to the mycobacterial PPE family.</text>
</comment>
<evidence type="ECO:0000259" key="4">
    <source>
        <dbReference type="Pfam" id="PF18878"/>
    </source>
</evidence>
<dbReference type="Pfam" id="PF18878">
    <property type="entry name" value="PPE-PPW"/>
    <property type="match status" value="1"/>
</dbReference>
<feature type="domain" description="PPE-PPW subfamily C-terminal" evidence="4">
    <location>
        <begin position="452"/>
        <end position="499"/>
    </location>
</feature>
<dbReference type="PANTHER" id="PTHR46766">
    <property type="entry name" value="GLUTAMINE-RICH PROTEIN 2"/>
    <property type="match status" value="1"/>
</dbReference>
<dbReference type="InterPro" id="IPR000030">
    <property type="entry name" value="PPE_dom"/>
</dbReference>
<feature type="compositionally biased region" description="Low complexity" evidence="2">
    <location>
        <begin position="445"/>
        <end position="455"/>
    </location>
</feature>
<protein>
    <submittedName>
        <fullName evidence="5">PPE family protein</fullName>
    </submittedName>
</protein>
<feature type="domain" description="PPE" evidence="3">
    <location>
        <begin position="6"/>
        <end position="168"/>
    </location>
</feature>
<comment type="caution">
    <text evidence="5">The sequence shown here is derived from an EMBL/GenBank/DDBJ whole genome shotgun (WGS) entry which is preliminary data.</text>
</comment>
<reference evidence="5 6" key="1">
    <citation type="submission" date="2024-08" db="EMBL/GenBank/DDBJ databases">
        <title>Mycobacterium servetensis sp. nov., a novel rapid-growing mycobacterial species recovered from a human patient in Zaragoza, Spain.</title>
        <authorList>
            <person name="Tristancho-Baro A.I."/>
            <person name="Buenestado-Serrano S."/>
            <person name="Garcia De Viedma D."/>
            <person name="Milagro-Beamonte A."/>
            <person name="Burillo N."/>
            <person name="Sanz S."/>
            <person name="Lopez-Calleja A.I."/>
            <person name="Penas-Utrilla D."/>
            <person name="Guardingo M."/>
            <person name="Garcia M.J."/>
            <person name="Vinuelas-Bayon J."/>
        </authorList>
    </citation>
    <scope>NUCLEOTIDE SEQUENCE [LARGE SCALE GENOMIC DNA]</scope>
    <source>
        <strain evidence="6">HUMS_12744610</strain>
    </source>
</reference>
<feature type="region of interest" description="Disordered" evidence="2">
    <location>
        <begin position="331"/>
        <end position="367"/>
    </location>
</feature>
<evidence type="ECO:0000256" key="2">
    <source>
        <dbReference type="SAM" id="MobiDB-lite"/>
    </source>
</evidence>
<feature type="region of interest" description="Disordered" evidence="2">
    <location>
        <begin position="443"/>
        <end position="470"/>
    </location>
</feature>
<dbReference type="InterPro" id="IPR038332">
    <property type="entry name" value="PPE_sf"/>
</dbReference>
<evidence type="ECO:0000259" key="3">
    <source>
        <dbReference type="Pfam" id="PF00823"/>
    </source>
</evidence>